<evidence type="ECO:0000256" key="1">
    <source>
        <dbReference type="SAM" id="MobiDB-lite"/>
    </source>
</evidence>
<proteinExistence type="predicted"/>
<feature type="chain" id="PRO_5025347761" evidence="2">
    <location>
        <begin position="20"/>
        <end position="108"/>
    </location>
</feature>
<dbReference type="RefSeq" id="XP_033680727.1">
    <property type="nucleotide sequence ID" value="XM_033829700.1"/>
</dbReference>
<organism evidence="3 4">
    <name type="scientific">Trematosphaeria pertusa</name>
    <dbReference type="NCBI Taxonomy" id="390896"/>
    <lineage>
        <taxon>Eukaryota</taxon>
        <taxon>Fungi</taxon>
        <taxon>Dikarya</taxon>
        <taxon>Ascomycota</taxon>
        <taxon>Pezizomycotina</taxon>
        <taxon>Dothideomycetes</taxon>
        <taxon>Pleosporomycetidae</taxon>
        <taxon>Pleosporales</taxon>
        <taxon>Massarineae</taxon>
        <taxon>Trematosphaeriaceae</taxon>
        <taxon>Trematosphaeria</taxon>
    </lineage>
</organism>
<protein>
    <submittedName>
        <fullName evidence="3">Uncharacterized protein</fullName>
    </submittedName>
</protein>
<gene>
    <name evidence="3" type="ORF">BU26DRAFT_522110</name>
</gene>
<keyword evidence="2" id="KW-0732">Signal</keyword>
<dbReference type="AlphaFoldDB" id="A0A6A6I865"/>
<reference evidence="3" key="1">
    <citation type="journal article" date="2020" name="Stud. Mycol.">
        <title>101 Dothideomycetes genomes: a test case for predicting lifestyles and emergence of pathogens.</title>
        <authorList>
            <person name="Haridas S."/>
            <person name="Albert R."/>
            <person name="Binder M."/>
            <person name="Bloem J."/>
            <person name="Labutti K."/>
            <person name="Salamov A."/>
            <person name="Andreopoulos B."/>
            <person name="Baker S."/>
            <person name="Barry K."/>
            <person name="Bills G."/>
            <person name="Bluhm B."/>
            <person name="Cannon C."/>
            <person name="Castanera R."/>
            <person name="Culley D."/>
            <person name="Daum C."/>
            <person name="Ezra D."/>
            <person name="Gonzalez J."/>
            <person name="Henrissat B."/>
            <person name="Kuo A."/>
            <person name="Liang C."/>
            <person name="Lipzen A."/>
            <person name="Lutzoni F."/>
            <person name="Magnuson J."/>
            <person name="Mondo S."/>
            <person name="Nolan M."/>
            <person name="Ohm R."/>
            <person name="Pangilinan J."/>
            <person name="Park H.-J."/>
            <person name="Ramirez L."/>
            <person name="Alfaro M."/>
            <person name="Sun H."/>
            <person name="Tritt A."/>
            <person name="Yoshinaga Y."/>
            <person name="Zwiers L.-H."/>
            <person name="Turgeon B."/>
            <person name="Goodwin S."/>
            <person name="Spatafora J."/>
            <person name="Crous P."/>
            <person name="Grigoriev I."/>
        </authorList>
    </citation>
    <scope>NUCLEOTIDE SEQUENCE</scope>
    <source>
        <strain evidence="3">CBS 122368</strain>
    </source>
</reference>
<evidence type="ECO:0000313" key="4">
    <source>
        <dbReference type="Proteomes" id="UP000800094"/>
    </source>
</evidence>
<feature type="region of interest" description="Disordered" evidence="1">
    <location>
        <begin position="35"/>
        <end position="61"/>
    </location>
</feature>
<feature type="compositionally biased region" description="Polar residues" evidence="1">
    <location>
        <begin position="35"/>
        <end position="47"/>
    </location>
</feature>
<dbReference type="OrthoDB" id="3783411at2759"/>
<evidence type="ECO:0000256" key="2">
    <source>
        <dbReference type="SAM" id="SignalP"/>
    </source>
</evidence>
<keyword evidence="4" id="KW-1185">Reference proteome</keyword>
<sequence>MPAMRVALLIAAIAAAATASPFPWADAAAATSVASMPVPSNGTSPTRTGHHNPHKEPTPTFKTGCNCQKPIMPIDMLTEDEKCQFEFYINMSCYMKAQGGCPSPTLSC</sequence>
<dbReference type="EMBL" id="ML987200">
    <property type="protein sequence ID" value="KAF2245723.1"/>
    <property type="molecule type" value="Genomic_DNA"/>
</dbReference>
<evidence type="ECO:0000313" key="3">
    <source>
        <dbReference type="EMBL" id="KAF2245723.1"/>
    </source>
</evidence>
<feature type="signal peptide" evidence="2">
    <location>
        <begin position="1"/>
        <end position="19"/>
    </location>
</feature>
<name>A0A6A6I865_9PLEO</name>
<dbReference type="Proteomes" id="UP000800094">
    <property type="component" value="Unassembled WGS sequence"/>
</dbReference>
<accession>A0A6A6I865</accession>
<dbReference type="GeneID" id="54583030"/>